<reference evidence="1 2" key="1">
    <citation type="submission" date="2019-06" db="EMBL/GenBank/DDBJ databases">
        <title>Lysobacter alkalisoli sp. nov. isolated from saline soil.</title>
        <authorList>
            <person name="Sun J.-Q."/>
            <person name="Xu L."/>
        </authorList>
    </citation>
    <scope>NUCLEOTIDE SEQUENCE [LARGE SCALE GENOMIC DNA]</scope>
    <source>
        <strain evidence="1 2">JCM 31130</strain>
    </source>
</reference>
<keyword evidence="2" id="KW-1185">Reference proteome</keyword>
<protein>
    <submittedName>
        <fullName evidence="1">Uncharacterized protein</fullName>
    </submittedName>
</protein>
<comment type="caution">
    <text evidence="1">The sequence shown here is derived from an EMBL/GenBank/DDBJ whole genome shotgun (WGS) entry which is preliminary data.</text>
</comment>
<organism evidence="1 2">
    <name type="scientific">Marilutibacter aestuarii</name>
    <dbReference type="NCBI Taxonomy" id="1706195"/>
    <lineage>
        <taxon>Bacteria</taxon>
        <taxon>Pseudomonadati</taxon>
        <taxon>Pseudomonadota</taxon>
        <taxon>Gammaproteobacteria</taxon>
        <taxon>Lysobacterales</taxon>
        <taxon>Lysobacteraceae</taxon>
        <taxon>Marilutibacter</taxon>
    </lineage>
</organism>
<dbReference type="EMBL" id="VICE01000128">
    <property type="protein sequence ID" value="TQD41175.1"/>
    <property type="molecule type" value="Genomic_DNA"/>
</dbReference>
<accession>A0A508A2M5</accession>
<evidence type="ECO:0000313" key="2">
    <source>
        <dbReference type="Proteomes" id="UP000318212"/>
    </source>
</evidence>
<dbReference type="OrthoDB" id="8449565at2"/>
<sequence>MSNLAEATTKVVEVLTSFTTEERLRIVKASLTLLGDDFSPQSNASRDQARFEANADGEDHGSSEVHPQAQQWMRKNGITLEQLEHCFHFDQGKVLPIALPGNASSKREQTANAYLATGLARYLASGDASFTDSDARTFCEQSGCYDSPNHTKSVKALKNKLTGSKSAGWKLTAPGLTAVAELVKHPKG</sequence>
<gene>
    <name evidence="1" type="ORF">FKV25_13245</name>
</gene>
<dbReference type="AlphaFoldDB" id="A0A508A2M5"/>
<evidence type="ECO:0000313" key="1">
    <source>
        <dbReference type="EMBL" id="TQD41175.1"/>
    </source>
</evidence>
<name>A0A508A2M5_9GAMM</name>
<proteinExistence type="predicted"/>
<dbReference type="Proteomes" id="UP000318212">
    <property type="component" value="Unassembled WGS sequence"/>
</dbReference>
<dbReference type="RefSeq" id="WP_141519269.1">
    <property type="nucleotide sequence ID" value="NZ_VICE01000128.1"/>
</dbReference>